<dbReference type="InterPro" id="IPR000878">
    <property type="entry name" value="4pyrrol_Mease"/>
</dbReference>
<dbReference type="InterPro" id="IPR035996">
    <property type="entry name" value="4pyrrol_Methylase_sf"/>
</dbReference>
<dbReference type="SUPFAM" id="SSF48076">
    <property type="entry name" value="LigA subunit of an aromatic-ring-opening dioxygenase LigAB"/>
    <property type="match status" value="1"/>
</dbReference>
<gene>
    <name evidence="2" type="ORF">GCM10023322_83390</name>
</gene>
<dbReference type="Gene3D" id="3.40.1010.10">
    <property type="entry name" value="Cobalt-precorrin-4 Transmethylase, Domain 1"/>
    <property type="match status" value="1"/>
</dbReference>
<sequence>MSSLTPLTDFLVAMASPENLDKFRSEPAATMRDYGLTDRQAEAVTSGERGWIRMEAVRELESAGLAPVITDKIDTDIGMIDPMTMNVSMNNDHFTTNSFNDFHSTTFNDNTHTSISDWREQVVLNIDDVISYFAKSDFPAAGSLHVVGSGIKPLSDLPIDARDRIKSADSVFYCVADPATEREIHTLNNNATSLYDLYGNDKPRVDTYHEMVDVILADVRAGRAVCAVFYGHPGIFAWSPHMAVKIARAEGYRAEMHPAISAQDSLFADLGIDPATCGLQTIDATEFLVHARILDTYSHVLVWQAECVGDGGFNFSGYSRRNFPILIERLLQFYPAEHDLIVYDASTLHFLPPRIVKTTVGRLAPTDLAGISTLYLPPIGTPPVDTAMLKRLSNPEAQTH</sequence>
<dbReference type="SUPFAM" id="SSF53790">
    <property type="entry name" value="Tetrapyrrole methylase"/>
    <property type="match status" value="1"/>
</dbReference>
<evidence type="ECO:0000259" key="1">
    <source>
        <dbReference type="Pfam" id="PF00590"/>
    </source>
</evidence>
<organism evidence="2 3">
    <name type="scientific">Rugosimonospora acidiphila</name>
    <dbReference type="NCBI Taxonomy" id="556531"/>
    <lineage>
        <taxon>Bacteria</taxon>
        <taxon>Bacillati</taxon>
        <taxon>Actinomycetota</taxon>
        <taxon>Actinomycetes</taxon>
        <taxon>Micromonosporales</taxon>
        <taxon>Micromonosporaceae</taxon>
        <taxon>Rugosimonospora</taxon>
    </lineage>
</organism>
<reference evidence="3" key="1">
    <citation type="journal article" date="2019" name="Int. J. Syst. Evol. Microbiol.">
        <title>The Global Catalogue of Microorganisms (GCM) 10K type strain sequencing project: providing services to taxonomists for standard genome sequencing and annotation.</title>
        <authorList>
            <consortium name="The Broad Institute Genomics Platform"/>
            <consortium name="The Broad Institute Genome Sequencing Center for Infectious Disease"/>
            <person name="Wu L."/>
            <person name="Ma J."/>
        </authorList>
    </citation>
    <scope>NUCLEOTIDE SEQUENCE [LARGE SCALE GENOMIC DNA]</scope>
    <source>
        <strain evidence="3">JCM 18304</strain>
    </source>
</reference>
<keyword evidence="3" id="KW-1185">Reference proteome</keyword>
<name>A0ABP9SVS1_9ACTN</name>
<dbReference type="CDD" id="cd19916">
    <property type="entry name" value="OphMA_like"/>
    <property type="match status" value="1"/>
</dbReference>
<protein>
    <recommendedName>
        <fullName evidence="1">Tetrapyrrole methylase domain-containing protein</fullName>
    </recommendedName>
</protein>
<comment type="caution">
    <text evidence="2">The sequence shown here is derived from an EMBL/GenBank/DDBJ whole genome shotgun (WGS) entry which is preliminary data.</text>
</comment>
<evidence type="ECO:0000313" key="2">
    <source>
        <dbReference type="EMBL" id="GAA5202132.1"/>
    </source>
</evidence>
<proteinExistence type="predicted"/>
<feature type="domain" description="Tetrapyrrole methylase" evidence="1">
    <location>
        <begin position="144"/>
        <end position="347"/>
    </location>
</feature>
<dbReference type="InterPro" id="IPR036622">
    <property type="entry name" value="LigA_sf"/>
</dbReference>
<dbReference type="EMBL" id="BAABJQ010000058">
    <property type="protein sequence ID" value="GAA5202132.1"/>
    <property type="molecule type" value="Genomic_DNA"/>
</dbReference>
<dbReference type="Pfam" id="PF00590">
    <property type="entry name" value="TP_methylase"/>
    <property type="match status" value="1"/>
</dbReference>
<dbReference type="InterPro" id="IPR014777">
    <property type="entry name" value="4pyrrole_Mease_sub1"/>
</dbReference>
<dbReference type="Proteomes" id="UP001501570">
    <property type="component" value="Unassembled WGS sequence"/>
</dbReference>
<evidence type="ECO:0000313" key="3">
    <source>
        <dbReference type="Proteomes" id="UP001501570"/>
    </source>
</evidence>
<dbReference type="RefSeq" id="WP_345639297.1">
    <property type="nucleotide sequence ID" value="NZ_BAABJQ010000058.1"/>
</dbReference>
<accession>A0ABP9SVS1</accession>